<proteinExistence type="predicted"/>
<dbReference type="Proteomes" id="UP001596043">
    <property type="component" value="Unassembled WGS sequence"/>
</dbReference>
<dbReference type="EMBL" id="JBHSFV010000012">
    <property type="protein sequence ID" value="MFC4635829.1"/>
    <property type="molecule type" value="Genomic_DNA"/>
</dbReference>
<gene>
    <name evidence="2" type="ORF">ACFO3O_18100</name>
</gene>
<dbReference type="NCBIfam" id="NF038153">
    <property type="entry name" value="lant_leader_L1a"/>
    <property type="match status" value="1"/>
</dbReference>
<name>A0ABV9I108_9FLAO</name>
<protein>
    <submittedName>
        <fullName evidence="2">Class I lanthipeptide</fullName>
    </submittedName>
</protein>
<sequence>MKKINHNSKLQFQKVNIARLSSNDLGRIRGGESEPTEDTTDTTTTDSVSFTVIRSSFKCLFSVTTSG</sequence>
<dbReference type="RefSeq" id="WP_379981428.1">
    <property type="nucleotide sequence ID" value="NZ_JBHSFV010000012.1"/>
</dbReference>
<keyword evidence="3" id="KW-1185">Reference proteome</keyword>
<dbReference type="InterPro" id="IPR058238">
    <property type="entry name" value="Lant_leader_dom"/>
</dbReference>
<feature type="region of interest" description="Disordered" evidence="1">
    <location>
        <begin position="23"/>
        <end position="45"/>
    </location>
</feature>
<accession>A0ABV9I108</accession>
<reference evidence="3" key="1">
    <citation type="journal article" date="2019" name="Int. J. Syst. Evol. Microbiol.">
        <title>The Global Catalogue of Microorganisms (GCM) 10K type strain sequencing project: providing services to taxonomists for standard genome sequencing and annotation.</title>
        <authorList>
            <consortium name="The Broad Institute Genomics Platform"/>
            <consortium name="The Broad Institute Genome Sequencing Center for Infectious Disease"/>
            <person name="Wu L."/>
            <person name="Ma J."/>
        </authorList>
    </citation>
    <scope>NUCLEOTIDE SEQUENCE [LARGE SCALE GENOMIC DNA]</scope>
    <source>
        <strain evidence="3">YJ-61-S</strain>
    </source>
</reference>
<comment type="caution">
    <text evidence="2">The sequence shown here is derived from an EMBL/GenBank/DDBJ whole genome shotgun (WGS) entry which is preliminary data.</text>
</comment>
<evidence type="ECO:0000313" key="3">
    <source>
        <dbReference type="Proteomes" id="UP001596043"/>
    </source>
</evidence>
<evidence type="ECO:0000256" key="1">
    <source>
        <dbReference type="SAM" id="MobiDB-lite"/>
    </source>
</evidence>
<organism evidence="2 3">
    <name type="scientific">Dokdonia ponticola</name>
    <dbReference type="NCBI Taxonomy" id="2041041"/>
    <lineage>
        <taxon>Bacteria</taxon>
        <taxon>Pseudomonadati</taxon>
        <taxon>Bacteroidota</taxon>
        <taxon>Flavobacteriia</taxon>
        <taxon>Flavobacteriales</taxon>
        <taxon>Flavobacteriaceae</taxon>
        <taxon>Dokdonia</taxon>
    </lineage>
</organism>
<evidence type="ECO:0000313" key="2">
    <source>
        <dbReference type="EMBL" id="MFC4635829.1"/>
    </source>
</evidence>